<name>B7JUR5_RIPO1</name>
<keyword evidence="2" id="KW-1133">Transmembrane helix</keyword>
<evidence type="ECO:0008006" key="5">
    <source>
        <dbReference type="Google" id="ProtNLM"/>
    </source>
</evidence>
<sequence>MSRKKPTVNLPPEQSNNHSYPLDDPQLSPSHEEATRWRRLVARVKLIRSLTEDESAQMGTPTSELDKPKRPNLEHFKKLLAKLPWQKKSSIDPIEVQREILTEIGFELYHTRREQGLSLEAIAADTCISVGLLQAIETGNLEELPEPIYIRGMLKKFADYLGLDSLALADRFPTDVVLKSTRSPRFQIWLPTIQLRPLHLYFLYIIIVILSVQGISNSLKRAALEMGTHEFHDHSYPSSSLERKREGQ</sequence>
<proteinExistence type="predicted"/>
<dbReference type="EMBL" id="CP001287">
    <property type="protein sequence ID" value="ACK65609.1"/>
    <property type="molecule type" value="Genomic_DNA"/>
</dbReference>
<feature type="transmembrane region" description="Helical" evidence="2">
    <location>
        <begin position="198"/>
        <end position="216"/>
    </location>
</feature>
<dbReference type="Pfam" id="PF13413">
    <property type="entry name" value="HTH_25"/>
    <property type="match status" value="1"/>
</dbReference>
<reference evidence="4" key="1">
    <citation type="journal article" date="2011" name="MBio">
        <title>Novel metabolic attributes of the genus Cyanothece, comprising a group of unicellular nitrogen-fixing Cyanobacteria.</title>
        <authorList>
            <person name="Bandyopadhyay A."/>
            <person name="Elvitigala T."/>
            <person name="Welsh E."/>
            <person name="Stockel J."/>
            <person name="Liberton M."/>
            <person name="Min H."/>
            <person name="Sherman L.A."/>
            <person name="Pakrasi H.B."/>
        </authorList>
    </citation>
    <scope>NUCLEOTIDE SEQUENCE [LARGE SCALE GENOMIC DNA]</scope>
    <source>
        <strain evidence="4">PCC 8801</strain>
    </source>
</reference>
<dbReference type="HOGENOM" id="CLU_1044765_0_0_3"/>
<dbReference type="SUPFAM" id="SSF47413">
    <property type="entry name" value="lambda repressor-like DNA-binding domains"/>
    <property type="match status" value="1"/>
</dbReference>
<dbReference type="Proteomes" id="UP000008204">
    <property type="component" value="Chromosome"/>
</dbReference>
<feature type="region of interest" description="Disordered" evidence="1">
    <location>
        <begin position="1"/>
        <end position="34"/>
    </location>
</feature>
<dbReference type="OrthoDB" id="422634at2"/>
<evidence type="ECO:0000313" key="3">
    <source>
        <dbReference type="EMBL" id="ACK65609.1"/>
    </source>
</evidence>
<dbReference type="Gene3D" id="1.10.260.40">
    <property type="entry name" value="lambda repressor-like DNA-binding domains"/>
    <property type="match status" value="1"/>
</dbReference>
<keyword evidence="2" id="KW-0472">Membrane</keyword>
<protein>
    <recommendedName>
        <fullName evidence="5">Transcriptional regulator, XRE family</fullName>
    </recommendedName>
</protein>
<dbReference type="InterPro" id="IPR050400">
    <property type="entry name" value="Bact_Cytoskel_RodZ"/>
</dbReference>
<dbReference type="eggNOG" id="COG1426">
    <property type="taxonomic scope" value="Bacteria"/>
</dbReference>
<keyword evidence="2" id="KW-0812">Transmembrane</keyword>
<dbReference type="GO" id="GO:0003677">
    <property type="term" value="F:DNA binding"/>
    <property type="evidence" value="ECO:0007669"/>
    <property type="project" value="InterPro"/>
</dbReference>
<evidence type="ECO:0000256" key="2">
    <source>
        <dbReference type="SAM" id="Phobius"/>
    </source>
</evidence>
<keyword evidence="4" id="KW-1185">Reference proteome</keyword>
<evidence type="ECO:0000256" key="1">
    <source>
        <dbReference type="SAM" id="MobiDB-lite"/>
    </source>
</evidence>
<dbReference type="PANTHER" id="PTHR34475">
    <property type="match status" value="1"/>
</dbReference>
<dbReference type="AlphaFoldDB" id="B7JUR5"/>
<dbReference type="InterPro" id="IPR001387">
    <property type="entry name" value="Cro/C1-type_HTH"/>
</dbReference>
<evidence type="ECO:0000313" key="4">
    <source>
        <dbReference type="Proteomes" id="UP000008204"/>
    </source>
</evidence>
<dbReference type="KEGG" id="cyp:PCC8801_1556"/>
<dbReference type="RefSeq" id="WP_012594882.1">
    <property type="nucleotide sequence ID" value="NC_011726.1"/>
</dbReference>
<dbReference type="STRING" id="41431.PCC8801_1556"/>
<gene>
    <name evidence="3" type="ordered locus">PCC8801_1556</name>
</gene>
<dbReference type="PANTHER" id="PTHR34475:SF1">
    <property type="entry name" value="CYTOSKELETON PROTEIN RODZ"/>
    <property type="match status" value="1"/>
</dbReference>
<organism evidence="3 4">
    <name type="scientific">Rippkaea orientalis (strain PCC 8801 / RF-1)</name>
    <name type="common">Cyanothece sp. (strain PCC 8801)</name>
    <dbReference type="NCBI Taxonomy" id="41431"/>
    <lineage>
        <taxon>Bacteria</taxon>
        <taxon>Bacillati</taxon>
        <taxon>Cyanobacteriota</taxon>
        <taxon>Cyanophyceae</taxon>
        <taxon>Oscillatoriophycideae</taxon>
        <taxon>Chroococcales</taxon>
        <taxon>Aphanothecaceae</taxon>
        <taxon>Rippkaea</taxon>
        <taxon>Rippkaea orientalis</taxon>
    </lineage>
</organism>
<dbReference type="InterPro" id="IPR010982">
    <property type="entry name" value="Lambda_DNA-bd_dom_sf"/>
</dbReference>
<dbReference type="CDD" id="cd00093">
    <property type="entry name" value="HTH_XRE"/>
    <property type="match status" value="1"/>
</dbReference>
<accession>B7JUR5</accession>